<sequence length="387" mass="44015">MWWDRYRSPAAYPSSDSTNSGDDQESEVEDEKPQRGSHRVTILHRNLLDISKGNGSNGLKQREAFRNGSQLKKPPRSQLGKLNSAESNHVGENMTKEKAVGEEQQKHCFICNRTFKSMVSLSNHQRIHPGAKTYECCSCGETFTVKKKLFEHLKRHGKEGKDPLLVMGERSKMEDSEQVQAELSKIPKRNVLYKHREAEVPVSQVVKSERNLRIKNNATLHYKQDKHYIDQQLQPKQTNLQTCKKEKLHVDLQLRSQTMSRRTSMRGMQLPSRRARSCICQDERLEMTNRKKSPNAKICKKVKACNSAQRDSSATVSSRLLKSAPKSCMPERPGLSMPSHSTVSGESKMETTESIGQGNSACTEQQRDLQEVLEKKQEDFQSCGPDT</sequence>
<keyword evidence="1" id="KW-0863">Zinc-finger</keyword>
<proteinExistence type="predicted"/>
<dbReference type="Gene3D" id="3.30.160.60">
    <property type="entry name" value="Classic Zinc Finger"/>
    <property type="match status" value="2"/>
</dbReference>
<dbReference type="EMBL" id="JAIPUX010000439">
    <property type="protein sequence ID" value="KAH0630351.1"/>
    <property type="molecule type" value="Genomic_DNA"/>
</dbReference>
<evidence type="ECO:0000256" key="2">
    <source>
        <dbReference type="SAM" id="MobiDB-lite"/>
    </source>
</evidence>
<dbReference type="SUPFAM" id="SSF57667">
    <property type="entry name" value="beta-beta-alpha zinc fingers"/>
    <property type="match status" value="1"/>
</dbReference>
<dbReference type="InterPro" id="IPR036236">
    <property type="entry name" value="Znf_C2H2_sf"/>
</dbReference>
<evidence type="ECO:0000256" key="1">
    <source>
        <dbReference type="PROSITE-ProRule" id="PRU00042"/>
    </source>
</evidence>
<name>A0ABQ7TLV9_PHRPL</name>
<keyword evidence="1" id="KW-0479">Metal-binding</keyword>
<dbReference type="SMART" id="SM00355">
    <property type="entry name" value="ZnF_C2H2"/>
    <property type="match status" value="2"/>
</dbReference>
<gene>
    <name evidence="4" type="ORF">JD844_013296</name>
</gene>
<feature type="non-terminal residue" evidence="4">
    <location>
        <position position="387"/>
    </location>
</feature>
<keyword evidence="1" id="KW-0862">Zinc</keyword>
<feature type="compositionally biased region" description="Polar residues" evidence="2">
    <location>
        <begin position="310"/>
        <end position="320"/>
    </location>
</feature>
<feature type="compositionally biased region" description="Basic and acidic residues" evidence="2">
    <location>
        <begin position="365"/>
        <end position="379"/>
    </location>
</feature>
<accession>A0ABQ7TLV9</accession>
<organism evidence="4 5">
    <name type="scientific">Phrynosoma platyrhinos</name>
    <name type="common">Desert horned lizard</name>
    <dbReference type="NCBI Taxonomy" id="52577"/>
    <lineage>
        <taxon>Eukaryota</taxon>
        <taxon>Metazoa</taxon>
        <taxon>Chordata</taxon>
        <taxon>Craniata</taxon>
        <taxon>Vertebrata</taxon>
        <taxon>Euteleostomi</taxon>
        <taxon>Lepidosauria</taxon>
        <taxon>Squamata</taxon>
        <taxon>Bifurcata</taxon>
        <taxon>Unidentata</taxon>
        <taxon>Episquamata</taxon>
        <taxon>Toxicofera</taxon>
        <taxon>Iguania</taxon>
        <taxon>Phrynosomatidae</taxon>
        <taxon>Phrynosomatinae</taxon>
        <taxon>Phrynosoma</taxon>
    </lineage>
</organism>
<dbReference type="PROSITE" id="PS00028">
    <property type="entry name" value="ZINC_FINGER_C2H2_1"/>
    <property type="match status" value="2"/>
</dbReference>
<feature type="compositionally biased region" description="Polar residues" evidence="2">
    <location>
        <begin position="352"/>
        <end position="364"/>
    </location>
</feature>
<protein>
    <recommendedName>
        <fullName evidence="3">C2H2-type domain-containing protein</fullName>
    </recommendedName>
</protein>
<evidence type="ECO:0000313" key="5">
    <source>
        <dbReference type="Proteomes" id="UP000826234"/>
    </source>
</evidence>
<dbReference type="Proteomes" id="UP000826234">
    <property type="component" value="Unassembled WGS sequence"/>
</dbReference>
<dbReference type="PROSITE" id="PS50157">
    <property type="entry name" value="ZINC_FINGER_C2H2_2"/>
    <property type="match status" value="2"/>
</dbReference>
<evidence type="ECO:0000259" key="3">
    <source>
        <dbReference type="PROSITE" id="PS50157"/>
    </source>
</evidence>
<evidence type="ECO:0000313" key="4">
    <source>
        <dbReference type="EMBL" id="KAH0630351.1"/>
    </source>
</evidence>
<keyword evidence="5" id="KW-1185">Reference proteome</keyword>
<dbReference type="InterPro" id="IPR013087">
    <property type="entry name" value="Znf_C2H2_type"/>
</dbReference>
<dbReference type="Pfam" id="PF00096">
    <property type="entry name" value="zf-C2H2"/>
    <property type="match status" value="2"/>
</dbReference>
<feature type="region of interest" description="Disordered" evidence="2">
    <location>
        <begin position="65"/>
        <end position="92"/>
    </location>
</feature>
<feature type="domain" description="C2H2-type" evidence="3">
    <location>
        <begin position="134"/>
        <end position="161"/>
    </location>
</feature>
<reference evidence="4 5" key="1">
    <citation type="journal article" date="2022" name="Gigascience">
        <title>A chromosome-level genome assembly and annotation of the desert horned lizard, Phrynosoma platyrhinos, provides insight into chromosomal rearrangements among reptiles.</title>
        <authorList>
            <person name="Koochekian N."/>
            <person name="Ascanio A."/>
            <person name="Farleigh K."/>
            <person name="Card D.C."/>
            <person name="Schield D.R."/>
            <person name="Castoe T.A."/>
            <person name="Jezkova T."/>
        </authorList>
    </citation>
    <scope>NUCLEOTIDE SEQUENCE [LARGE SCALE GENOMIC DNA]</scope>
    <source>
        <strain evidence="4">NK-2021</strain>
    </source>
</reference>
<feature type="domain" description="C2H2-type" evidence="3">
    <location>
        <begin position="106"/>
        <end position="133"/>
    </location>
</feature>
<feature type="region of interest" description="Disordered" evidence="2">
    <location>
        <begin position="1"/>
        <end position="39"/>
    </location>
</feature>
<feature type="region of interest" description="Disordered" evidence="2">
    <location>
        <begin position="310"/>
        <end position="387"/>
    </location>
</feature>
<comment type="caution">
    <text evidence="4">The sequence shown here is derived from an EMBL/GenBank/DDBJ whole genome shotgun (WGS) entry which is preliminary data.</text>
</comment>